<proteinExistence type="predicted"/>
<name>X0UUU9_9ZZZZ</name>
<organism evidence="1">
    <name type="scientific">marine sediment metagenome</name>
    <dbReference type="NCBI Taxonomy" id="412755"/>
    <lineage>
        <taxon>unclassified sequences</taxon>
        <taxon>metagenomes</taxon>
        <taxon>ecological metagenomes</taxon>
    </lineage>
</organism>
<dbReference type="AlphaFoldDB" id="X0UUU9"/>
<dbReference type="SUPFAM" id="SSF51658">
    <property type="entry name" value="Xylose isomerase-like"/>
    <property type="match status" value="1"/>
</dbReference>
<accession>X0UUU9</accession>
<sequence length="51" mass="6099">MKYSLCIDSIYPKENLEKKLNKIKQAGFDFIEFWDWRDKDFGLIINSGLKV</sequence>
<evidence type="ECO:0008006" key="2">
    <source>
        <dbReference type="Google" id="ProtNLM"/>
    </source>
</evidence>
<comment type="caution">
    <text evidence="1">The sequence shown here is derived from an EMBL/GenBank/DDBJ whole genome shotgun (WGS) entry which is preliminary data.</text>
</comment>
<gene>
    <name evidence="1" type="ORF">S01H1_40195</name>
</gene>
<reference evidence="1" key="1">
    <citation type="journal article" date="2014" name="Front. Microbiol.">
        <title>High frequency of phylogenetically diverse reductive dehalogenase-homologous genes in deep subseafloor sedimentary metagenomes.</title>
        <authorList>
            <person name="Kawai M."/>
            <person name="Futagami T."/>
            <person name="Toyoda A."/>
            <person name="Takaki Y."/>
            <person name="Nishi S."/>
            <person name="Hori S."/>
            <person name="Arai W."/>
            <person name="Tsubouchi T."/>
            <person name="Morono Y."/>
            <person name="Uchiyama I."/>
            <person name="Ito T."/>
            <person name="Fujiyama A."/>
            <person name="Inagaki F."/>
            <person name="Takami H."/>
        </authorList>
    </citation>
    <scope>NUCLEOTIDE SEQUENCE</scope>
    <source>
        <strain evidence="1">Expedition CK06-06</strain>
    </source>
</reference>
<dbReference type="EMBL" id="BARS01025430">
    <property type="protein sequence ID" value="GAG04073.1"/>
    <property type="molecule type" value="Genomic_DNA"/>
</dbReference>
<feature type="non-terminal residue" evidence="1">
    <location>
        <position position="51"/>
    </location>
</feature>
<protein>
    <recommendedName>
        <fullName evidence="2">Xylose isomerase-like TIM barrel domain-containing protein</fullName>
    </recommendedName>
</protein>
<dbReference type="InterPro" id="IPR036237">
    <property type="entry name" value="Xyl_isomerase-like_sf"/>
</dbReference>
<dbReference type="Gene3D" id="3.20.20.150">
    <property type="entry name" value="Divalent-metal-dependent TIM barrel enzymes"/>
    <property type="match status" value="1"/>
</dbReference>
<evidence type="ECO:0000313" key="1">
    <source>
        <dbReference type="EMBL" id="GAG04073.1"/>
    </source>
</evidence>